<dbReference type="GO" id="GO:0050661">
    <property type="term" value="F:NADP binding"/>
    <property type="evidence" value="ECO:0007669"/>
    <property type="project" value="InterPro"/>
</dbReference>
<dbReference type="EMBL" id="HE797097">
    <property type="protein sequence ID" value="CCM03033.1"/>
    <property type="molecule type" value="Genomic_DNA"/>
</dbReference>
<evidence type="ECO:0008006" key="8">
    <source>
        <dbReference type="Google" id="ProtNLM"/>
    </source>
</evidence>
<dbReference type="RefSeq" id="XP_012182316.1">
    <property type="nucleotide sequence ID" value="XM_012326926.1"/>
</dbReference>
<evidence type="ECO:0000313" key="7">
    <source>
        <dbReference type="Proteomes" id="UP000006352"/>
    </source>
</evidence>
<comment type="similarity">
    <text evidence="1">Belongs to the FAD-binding monooxygenase family.</text>
</comment>
<dbReference type="GeneID" id="24097944"/>
<dbReference type="Pfam" id="PF00743">
    <property type="entry name" value="FMO-like"/>
    <property type="match status" value="1"/>
</dbReference>
<protein>
    <recommendedName>
        <fullName evidence="8">L-ornithine N(5)-oxygenase</fullName>
    </recommendedName>
</protein>
<proteinExistence type="inferred from homology"/>
<dbReference type="GO" id="GO:0050660">
    <property type="term" value="F:flavin adenine dinucleotide binding"/>
    <property type="evidence" value="ECO:0007669"/>
    <property type="project" value="InterPro"/>
</dbReference>
<dbReference type="InterPro" id="IPR051209">
    <property type="entry name" value="FAD-bind_Monooxygenase_sf"/>
</dbReference>
<dbReference type="AlphaFoldDB" id="J4G8N4"/>
<organism evidence="6 7">
    <name type="scientific">Fibroporia radiculosa</name>
    <dbReference type="NCBI Taxonomy" id="599839"/>
    <lineage>
        <taxon>Eukaryota</taxon>
        <taxon>Fungi</taxon>
        <taxon>Dikarya</taxon>
        <taxon>Basidiomycota</taxon>
        <taxon>Agaricomycotina</taxon>
        <taxon>Agaricomycetes</taxon>
        <taxon>Polyporales</taxon>
        <taxon>Fibroporiaceae</taxon>
        <taxon>Fibroporia</taxon>
    </lineage>
</organism>
<keyword evidence="2" id="KW-0285">Flavoprotein</keyword>
<keyword evidence="3" id="KW-0274">FAD</keyword>
<gene>
    <name evidence="6" type="ORF">FIBRA_05150</name>
</gene>
<dbReference type="PANTHER" id="PTHR42877">
    <property type="entry name" value="L-ORNITHINE N(5)-MONOOXYGENASE-RELATED"/>
    <property type="match status" value="1"/>
</dbReference>
<evidence type="ECO:0000313" key="6">
    <source>
        <dbReference type="EMBL" id="CCM03033.1"/>
    </source>
</evidence>
<keyword evidence="4" id="KW-0560">Oxidoreductase</keyword>
<dbReference type="Proteomes" id="UP000006352">
    <property type="component" value="Unassembled WGS sequence"/>
</dbReference>
<evidence type="ECO:0000256" key="1">
    <source>
        <dbReference type="ARBA" id="ARBA00010139"/>
    </source>
</evidence>
<reference evidence="6 7" key="1">
    <citation type="journal article" date="2012" name="Appl. Environ. Microbiol.">
        <title>Short-read sequencing for genomic analysis of the brown rot fungus Fibroporia radiculosa.</title>
        <authorList>
            <person name="Tang J.D."/>
            <person name="Perkins A.D."/>
            <person name="Sonstegard T.S."/>
            <person name="Schroeder S.G."/>
            <person name="Burgess S.C."/>
            <person name="Diehl S.V."/>
        </authorList>
    </citation>
    <scope>NUCLEOTIDE SEQUENCE [LARGE SCALE GENOMIC DNA]</scope>
    <source>
        <strain evidence="6 7">TFFH 294</strain>
    </source>
</reference>
<evidence type="ECO:0000256" key="4">
    <source>
        <dbReference type="ARBA" id="ARBA00023002"/>
    </source>
</evidence>
<dbReference type="STRING" id="599839.J4G8N4"/>
<dbReference type="Gene3D" id="3.50.50.60">
    <property type="entry name" value="FAD/NAD(P)-binding domain"/>
    <property type="match status" value="1"/>
</dbReference>
<sequence>MEERPGNKHTTSSRLSSSKSAQYGHAGQAAAVDVGHVVQGMASQAGSSSRLSPHVVIIGGGLGGIACGIALKTQLDFHNFTIYEKAAELGGTWRDNTYPGSACDTPSHWYSLSTELNPDWSTTLAPQPELLAYWLSLARKYDLYKHTVFNTSVVAATWNAGRHEYEVFVTEEQGGAERRSVWARAVVSVVGILSEPYTPDIKGLSTFTGPHFHSARWDHGVDVRGKKVVVVGNGASAAQFVPCLLRSAGTQVVQFCRLPNWYLYGSRADYSPRRRWVLAKVPLALRLYRLWVLLVSTAYNP</sequence>
<evidence type="ECO:0000256" key="5">
    <source>
        <dbReference type="SAM" id="MobiDB-lite"/>
    </source>
</evidence>
<keyword evidence="7" id="KW-1185">Reference proteome</keyword>
<dbReference type="InParanoid" id="J4G8N4"/>
<feature type="region of interest" description="Disordered" evidence="5">
    <location>
        <begin position="1"/>
        <end position="20"/>
    </location>
</feature>
<dbReference type="SUPFAM" id="SSF51905">
    <property type="entry name" value="FAD/NAD(P)-binding domain"/>
    <property type="match status" value="1"/>
</dbReference>
<evidence type="ECO:0000256" key="2">
    <source>
        <dbReference type="ARBA" id="ARBA00022630"/>
    </source>
</evidence>
<dbReference type="PANTHER" id="PTHR42877:SF5">
    <property type="entry name" value="L-ORNITHINE N(5)-MONOOXYGENASE-RELATED"/>
    <property type="match status" value="1"/>
</dbReference>
<dbReference type="HOGENOM" id="CLU_924473_0_0_1"/>
<dbReference type="GO" id="GO:0004499">
    <property type="term" value="F:N,N-dimethylaniline monooxygenase activity"/>
    <property type="evidence" value="ECO:0007669"/>
    <property type="project" value="InterPro"/>
</dbReference>
<accession>J4G8N4</accession>
<evidence type="ECO:0000256" key="3">
    <source>
        <dbReference type="ARBA" id="ARBA00022827"/>
    </source>
</evidence>
<dbReference type="InterPro" id="IPR036188">
    <property type="entry name" value="FAD/NAD-bd_sf"/>
</dbReference>
<dbReference type="InterPro" id="IPR020946">
    <property type="entry name" value="Flavin_mOase-like"/>
</dbReference>
<dbReference type="OrthoDB" id="74360at2759"/>
<name>J4G8N4_9APHY</name>